<dbReference type="InterPro" id="IPR015946">
    <property type="entry name" value="KH_dom-like_a/b"/>
</dbReference>
<dbReference type="STRING" id="909613.UO65_2434"/>
<dbReference type="InterPro" id="IPR003718">
    <property type="entry name" value="OsmC/Ohr_fam"/>
</dbReference>
<dbReference type="InterPro" id="IPR052707">
    <property type="entry name" value="OsmC_Ohr_Peroxiredoxin"/>
</dbReference>
<evidence type="ECO:0000313" key="2">
    <source>
        <dbReference type="Proteomes" id="UP000019277"/>
    </source>
</evidence>
<reference evidence="1 2" key="1">
    <citation type="journal article" date="2014" name="Genome Announc.">
        <title>Draft Genome Sequence of the Antitrypanosomally Active Sponge-Associated Bacterium Actinokineospora sp. Strain EG49.</title>
        <authorList>
            <person name="Harjes J."/>
            <person name="Ryu T."/>
            <person name="Abdelmohsen U.R."/>
            <person name="Moitinho-Silva L."/>
            <person name="Horn H."/>
            <person name="Ravasi T."/>
            <person name="Hentschel U."/>
        </authorList>
    </citation>
    <scope>NUCLEOTIDE SEQUENCE [LARGE SCALE GENOMIC DNA]</scope>
    <source>
        <strain evidence="1 2">EG49</strain>
    </source>
</reference>
<name>W7IMZ7_9PSEU</name>
<dbReference type="eggNOG" id="COG1764">
    <property type="taxonomic scope" value="Bacteria"/>
</dbReference>
<dbReference type="Pfam" id="PF02566">
    <property type="entry name" value="OsmC"/>
    <property type="match status" value="1"/>
</dbReference>
<protein>
    <submittedName>
        <fullName evidence="1">OsmC/Ohr family protein</fullName>
    </submittedName>
</protein>
<comment type="caution">
    <text evidence="1">The sequence shown here is derived from an EMBL/GenBank/DDBJ whole genome shotgun (WGS) entry which is preliminary data.</text>
</comment>
<dbReference type="PANTHER" id="PTHR42830">
    <property type="entry name" value="OSMOTICALLY INDUCIBLE FAMILY PROTEIN"/>
    <property type="match status" value="1"/>
</dbReference>
<dbReference type="Proteomes" id="UP000019277">
    <property type="component" value="Unassembled WGS sequence"/>
</dbReference>
<dbReference type="PATRIC" id="fig|909613.9.peg.2438"/>
<dbReference type="PANTHER" id="PTHR42830:SF2">
    <property type="entry name" value="OSMC_OHR FAMILY PROTEIN"/>
    <property type="match status" value="1"/>
</dbReference>
<sequence length="153" mass="16834">MSRQHDYRVTVRWSGDTGAGYRDYVRDHDVVVEGKPVLKGSADPAFRGTSERWNPEELLVASLSECHMLTFLSLCARAGVVVTGYVDAATGAMREKPGNSGRFTEVVLRPEVTVADPAMVERAEALHERAHDTCFIANSVNFPVRHEPTTTSS</sequence>
<keyword evidence="2" id="KW-1185">Reference proteome</keyword>
<dbReference type="InterPro" id="IPR036102">
    <property type="entry name" value="OsmC/Ohrsf"/>
</dbReference>
<dbReference type="AlphaFoldDB" id="W7IMZ7"/>
<dbReference type="EMBL" id="AYXG01000083">
    <property type="protein sequence ID" value="EWC62255.1"/>
    <property type="molecule type" value="Genomic_DNA"/>
</dbReference>
<proteinExistence type="predicted"/>
<gene>
    <name evidence="1" type="ORF">UO65_2434</name>
</gene>
<accession>W7IMZ7</accession>
<dbReference type="RefSeq" id="WP_035281740.1">
    <property type="nucleotide sequence ID" value="NZ_AYXG01000083.1"/>
</dbReference>
<evidence type="ECO:0000313" key="1">
    <source>
        <dbReference type="EMBL" id="EWC62255.1"/>
    </source>
</evidence>
<dbReference type="SUPFAM" id="SSF82784">
    <property type="entry name" value="OsmC-like"/>
    <property type="match status" value="1"/>
</dbReference>
<dbReference type="OrthoDB" id="9795405at2"/>
<dbReference type="Gene3D" id="3.30.300.20">
    <property type="match status" value="1"/>
</dbReference>
<organism evidence="1 2">
    <name type="scientific">Actinokineospora spheciospongiae</name>
    <dbReference type="NCBI Taxonomy" id="909613"/>
    <lineage>
        <taxon>Bacteria</taxon>
        <taxon>Bacillati</taxon>
        <taxon>Actinomycetota</taxon>
        <taxon>Actinomycetes</taxon>
        <taxon>Pseudonocardiales</taxon>
        <taxon>Pseudonocardiaceae</taxon>
        <taxon>Actinokineospora</taxon>
    </lineage>
</organism>